<dbReference type="InterPro" id="IPR036380">
    <property type="entry name" value="Isochorismatase-like_sf"/>
</dbReference>
<dbReference type="EMBL" id="JBFXLU010000011">
    <property type="protein sequence ID" value="KAL2855371.1"/>
    <property type="molecule type" value="Genomic_DNA"/>
</dbReference>
<organism evidence="5 6">
    <name type="scientific">Aspergillus pseudoustus</name>
    <dbReference type="NCBI Taxonomy" id="1810923"/>
    <lineage>
        <taxon>Eukaryota</taxon>
        <taxon>Fungi</taxon>
        <taxon>Dikarya</taxon>
        <taxon>Ascomycota</taxon>
        <taxon>Pezizomycotina</taxon>
        <taxon>Eurotiomycetes</taxon>
        <taxon>Eurotiomycetidae</taxon>
        <taxon>Eurotiales</taxon>
        <taxon>Aspergillaceae</taxon>
        <taxon>Aspergillus</taxon>
        <taxon>Aspergillus subgen. Nidulantes</taxon>
    </lineage>
</organism>
<dbReference type="InterPro" id="IPR050272">
    <property type="entry name" value="Isochorismatase-like_hydrls"/>
</dbReference>
<name>A0ABR4KSX9_9EURO</name>
<comment type="caution">
    <text evidence="5">The sequence shown here is derived from an EMBL/GenBank/DDBJ whole genome shotgun (WGS) entry which is preliminary data.</text>
</comment>
<evidence type="ECO:0000256" key="1">
    <source>
        <dbReference type="ARBA" id="ARBA00006336"/>
    </source>
</evidence>
<evidence type="ECO:0000313" key="5">
    <source>
        <dbReference type="EMBL" id="KAL2855371.1"/>
    </source>
</evidence>
<reference evidence="5 6" key="1">
    <citation type="submission" date="2024-07" db="EMBL/GenBank/DDBJ databases">
        <title>Section-level genome sequencing and comparative genomics of Aspergillus sections Usti and Cavernicolus.</title>
        <authorList>
            <consortium name="Lawrence Berkeley National Laboratory"/>
            <person name="Nybo J.L."/>
            <person name="Vesth T.C."/>
            <person name="Theobald S."/>
            <person name="Frisvad J.C."/>
            <person name="Larsen T.O."/>
            <person name="Kjaerboelling I."/>
            <person name="Rothschild-Mancinelli K."/>
            <person name="Lyhne E.K."/>
            <person name="Kogle M.E."/>
            <person name="Barry K."/>
            <person name="Clum A."/>
            <person name="Na H."/>
            <person name="Ledsgaard L."/>
            <person name="Lin J."/>
            <person name="Lipzen A."/>
            <person name="Kuo A."/>
            <person name="Riley R."/>
            <person name="Mondo S."/>
            <person name="Labutti K."/>
            <person name="Haridas S."/>
            <person name="Pangalinan J."/>
            <person name="Salamov A.A."/>
            <person name="Simmons B.A."/>
            <person name="Magnuson J.K."/>
            <person name="Chen J."/>
            <person name="Drula E."/>
            <person name="Henrissat B."/>
            <person name="Wiebenga A."/>
            <person name="Lubbers R.J."/>
            <person name="Gomes A.C."/>
            <person name="Makela M.R."/>
            <person name="Stajich J."/>
            <person name="Grigoriev I.V."/>
            <person name="Mortensen U.H."/>
            <person name="De Vries R.P."/>
            <person name="Baker S.E."/>
            <person name="Andersen M.R."/>
        </authorList>
    </citation>
    <scope>NUCLEOTIDE SEQUENCE [LARGE SCALE GENOMIC DNA]</scope>
    <source>
        <strain evidence="5 6">CBS 123904</strain>
    </source>
</reference>
<protein>
    <submittedName>
        <fullName evidence="5">Isochorismatase-like protein</fullName>
    </submittedName>
</protein>
<evidence type="ECO:0000259" key="4">
    <source>
        <dbReference type="Pfam" id="PF00857"/>
    </source>
</evidence>
<gene>
    <name evidence="5" type="ORF">BJY01DRAFT_243334</name>
</gene>
<keyword evidence="6" id="KW-1185">Reference proteome</keyword>
<dbReference type="SUPFAM" id="SSF52499">
    <property type="entry name" value="Isochorismatase-like hydrolases"/>
    <property type="match status" value="1"/>
</dbReference>
<feature type="signal peptide" evidence="3">
    <location>
        <begin position="1"/>
        <end position="23"/>
    </location>
</feature>
<evidence type="ECO:0000256" key="2">
    <source>
        <dbReference type="ARBA" id="ARBA00022801"/>
    </source>
</evidence>
<sequence>MHLQPSLLSTLPVLASYAAQCVAASSSAPLSFGQNYAVLNLDLINGVVAPLANTSEGRKWINSTATWIDAVHAQSPPPLSIYTRIYYSSPAAPELSPETPFYQVAASFGNLTETSPASEIYALFAPQTQNGGKDVVLRKSRYYAGDGNSLEEILRTRGVDTVILSGLRTSGVLLSTAYRLFDLDYFVYVIGDNTIQPDAPKVKETILEDILPGLPVTVITLQEALEALGNSGPARW</sequence>
<feature type="domain" description="Isochorismatase-like" evidence="4">
    <location>
        <begin position="37"/>
        <end position="208"/>
    </location>
</feature>
<feature type="chain" id="PRO_5047129431" evidence="3">
    <location>
        <begin position="24"/>
        <end position="236"/>
    </location>
</feature>
<accession>A0ABR4KSX9</accession>
<dbReference type="Gene3D" id="3.40.50.850">
    <property type="entry name" value="Isochorismatase-like"/>
    <property type="match status" value="1"/>
</dbReference>
<dbReference type="PANTHER" id="PTHR43540:SF1">
    <property type="entry name" value="ISOCHORISMATASE HYDROLASE"/>
    <property type="match status" value="1"/>
</dbReference>
<dbReference type="Proteomes" id="UP001610446">
    <property type="component" value="Unassembled WGS sequence"/>
</dbReference>
<evidence type="ECO:0000313" key="6">
    <source>
        <dbReference type="Proteomes" id="UP001610446"/>
    </source>
</evidence>
<comment type="similarity">
    <text evidence="1">Belongs to the isochorismatase family.</text>
</comment>
<dbReference type="InterPro" id="IPR000868">
    <property type="entry name" value="Isochorismatase-like_dom"/>
</dbReference>
<keyword evidence="2" id="KW-0378">Hydrolase</keyword>
<evidence type="ECO:0000256" key="3">
    <source>
        <dbReference type="SAM" id="SignalP"/>
    </source>
</evidence>
<proteinExistence type="inferred from homology"/>
<keyword evidence="3" id="KW-0732">Signal</keyword>
<dbReference type="Pfam" id="PF00857">
    <property type="entry name" value="Isochorismatase"/>
    <property type="match status" value="1"/>
</dbReference>
<dbReference type="PANTHER" id="PTHR43540">
    <property type="entry name" value="PEROXYUREIDOACRYLATE/UREIDOACRYLATE AMIDOHYDROLASE-RELATED"/>
    <property type="match status" value="1"/>
</dbReference>